<evidence type="ECO:0000313" key="1">
    <source>
        <dbReference type="EnsemblPlants" id="AVESA.00010b.r2.6AG1073000.1.CDS"/>
    </source>
</evidence>
<evidence type="ECO:0000313" key="2">
    <source>
        <dbReference type="Proteomes" id="UP001732700"/>
    </source>
</evidence>
<organism evidence="1 2">
    <name type="scientific">Avena sativa</name>
    <name type="common">Oat</name>
    <dbReference type="NCBI Taxonomy" id="4498"/>
    <lineage>
        <taxon>Eukaryota</taxon>
        <taxon>Viridiplantae</taxon>
        <taxon>Streptophyta</taxon>
        <taxon>Embryophyta</taxon>
        <taxon>Tracheophyta</taxon>
        <taxon>Spermatophyta</taxon>
        <taxon>Magnoliopsida</taxon>
        <taxon>Liliopsida</taxon>
        <taxon>Poales</taxon>
        <taxon>Poaceae</taxon>
        <taxon>BOP clade</taxon>
        <taxon>Pooideae</taxon>
        <taxon>Poodae</taxon>
        <taxon>Poeae</taxon>
        <taxon>Poeae Chloroplast Group 1 (Aveneae type)</taxon>
        <taxon>Aveninae</taxon>
        <taxon>Avena</taxon>
    </lineage>
</organism>
<proteinExistence type="predicted"/>
<accession>A0ACD5Z122</accession>
<keyword evidence="2" id="KW-1185">Reference proteome</keyword>
<protein>
    <submittedName>
        <fullName evidence="1">Uncharacterized protein</fullName>
    </submittedName>
</protein>
<dbReference type="Proteomes" id="UP001732700">
    <property type="component" value="Chromosome 6A"/>
</dbReference>
<sequence>MGTAKNLIKEGGTDCTEDEQIAGGRAAKHHALVKLRALMASGRRNFRKPEGGRKLSKTMRSMLRYYACEDALSDALKKEFDAEEEHYGRLPDRSVAYTTFEERQVGDLVSSCDRSSRDFPCSIVSLALFDGDTMLFACSGIPLRQGRSKLHLTRFVTSARLVTEYISKRYRDDKLRIEVRLPNGHKIGGFLELYNRHIAIVTSLGVQNVYPVDVDLPEGLPSSNAEMLAAGHAFGSGCLMALKVKLTPCSDDAGCFFPMSIQVDLSPTEKERLSIWKPFGSYEDGPVAVLGGPVLGEGNRIIGMNIDIGYDGPRANAYVSFLPLGLLCRYLKHFQILNPKELHFRGYLLPYGVHTLVPSAFMRRINRIRHYGYPMPPPLMLQLNGELCNTFEECFGESLAWKGYPFNVRRESYLGVWRQIPKDVVTDISRRVVSIASYHGYERYFVCTGLLIKWHQRTVILTSASLVRSCDNQDKVDDSLKIEVFLPPKQRGSGRLELYNLNYNIAVVSVEKKFISVRPEVISNNDSMPNSSGKVVAVGREPRQGLLMASIGEVKRRDKDCKDLKLSTCKIKKAGIGGPLINFDGSFVGMNFFDGRMLTPFLPRSKTVQVLRSKINVSLPSASEDYVPLHLKEAGGEPQENRWPVPELYWYHGLLDVDRKEHKHIGRILQ</sequence>
<reference evidence="1" key="1">
    <citation type="submission" date="2021-05" db="EMBL/GenBank/DDBJ databases">
        <authorList>
            <person name="Scholz U."/>
            <person name="Mascher M."/>
            <person name="Fiebig A."/>
        </authorList>
    </citation>
    <scope>NUCLEOTIDE SEQUENCE [LARGE SCALE GENOMIC DNA]</scope>
</reference>
<reference evidence="1" key="2">
    <citation type="submission" date="2025-09" db="UniProtKB">
        <authorList>
            <consortium name="EnsemblPlants"/>
        </authorList>
    </citation>
    <scope>IDENTIFICATION</scope>
</reference>
<dbReference type="EnsemblPlants" id="AVESA.00010b.r2.6AG1073000.1">
    <property type="protein sequence ID" value="AVESA.00010b.r2.6AG1073000.1.CDS"/>
    <property type="gene ID" value="AVESA.00010b.r2.6AG1073000"/>
</dbReference>
<name>A0ACD5Z122_AVESA</name>